<dbReference type="Gene3D" id="3.10.20.90">
    <property type="entry name" value="Phosphatidylinositol 3-kinase Catalytic Subunit, Chain A, domain 1"/>
    <property type="match status" value="1"/>
</dbReference>
<dbReference type="InterPro" id="IPR013083">
    <property type="entry name" value="Znf_RING/FYVE/PHD"/>
</dbReference>
<evidence type="ECO:0000256" key="5">
    <source>
        <dbReference type="PROSITE-ProRule" id="PRU00175"/>
    </source>
</evidence>
<dbReference type="SMART" id="SM00184">
    <property type="entry name" value="RING"/>
    <property type="match status" value="1"/>
</dbReference>
<keyword evidence="2" id="KW-0479">Metal-binding</keyword>
<dbReference type="Gene3D" id="3.30.40.10">
    <property type="entry name" value="Zinc/RING finger domain, C3HC4 (zinc finger)"/>
    <property type="match status" value="1"/>
</dbReference>
<dbReference type="STRING" id="33097.A0A150GJH3"/>
<evidence type="ECO:0000256" key="4">
    <source>
        <dbReference type="ARBA" id="ARBA00022833"/>
    </source>
</evidence>
<dbReference type="InterPro" id="IPR019956">
    <property type="entry name" value="Ubiquitin_dom"/>
</dbReference>
<dbReference type="AlphaFoldDB" id="A0A150GJH3"/>
<name>A0A150GJH3_GONPE</name>
<evidence type="ECO:0000313" key="9">
    <source>
        <dbReference type="Proteomes" id="UP000075714"/>
    </source>
</evidence>
<dbReference type="Proteomes" id="UP000075714">
    <property type="component" value="Unassembled WGS sequence"/>
</dbReference>
<evidence type="ECO:0000256" key="3">
    <source>
        <dbReference type="ARBA" id="ARBA00022771"/>
    </source>
</evidence>
<keyword evidence="3 5" id="KW-0863">Zinc-finger</keyword>
<dbReference type="CDD" id="cd17039">
    <property type="entry name" value="Ubl_ubiquitin_like"/>
    <property type="match status" value="1"/>
</dbReference>
<dbReference type="SUPFAM" id="SSF57850">
    <property type="entry name" value="RING/U-box"/>
    <property type="match status" value="1"/>
</dbReference>
<dbReference type="InterPro" id="IPR029071">
    <property type="entry name" value="Ubiquitin-like_domsf"/>
</dbReference>
<keyword evidence="4" id="KW-0862">Zinc</keyword>
<sequence>MEAECFICRNEWNATAHAPHVIPCGHTLCRECLQRPEMRECPFCKAAIRGCADLPCNHALMTLLASKDAGAPRGVCPKASLQLTQIFVRTMTDLTINAHVDLYSTVADLKALIRDITGVPSSQQRLIYCGKQLEDERDLRSYAMKANDTVHMIVRLRGGC</sequence>
<gene>
    <name evidence="8" type="ORF">GPECTOR_18g115</name>
</gene>
<evidence type="ECO:0000256" key="1">
    <source>
        <dbReference type="ARBA" id="ARBA00022499"/>
    </source>
</evidence>
<dbReference type="GO" id="GO:0003729">
    <property type="term" value="F:mRNA binding"/>
    <property type="evidence" value="ECO:0007669"/>
    <property type="project" value="UniProtKB-ARBA"/>
</dbReference>
<evidence type="ECO:0008006" key="10">
    <source>
        <dbReference type="Google" id="ProtNLM"/>
    </source>
</evidence>
<dbReference type="InterPro" id="IPR000626">
    <property type="entry name" value="Ubiquitin-like_dom"/>
</dbReference>
<keyword evidence="9" id="KW-1185">Reference proteome</keyword>
<keyword evidence="1" id="KW-1017">Isopeptide bond</keyword>
<evidence type="ECO:0000259" key="6">
    <source>
        <dbReference type="PROSITE" id="PS50053"/>
    </source>
</evidence>
<feature type="domain" description="RING-type" evidence="7">
    <location>
        <begin position="5"/>
        <end position="45"/>
    </location>
</feature>
<protein>
    <recommendedName>
        <fullName evidence="10">Ubiquitin-like domain-containing protein</fullName>
    </recommendedName>
</protein>
<dbReference type="InterPro" id="IPR017907">
    <property type="entry name" value="Znf_RING_CS"/>
</dbReference>
<dbReference type="PRINTS" id="PR00348">
    <property type="entry name" value="UBIQUITIN"/>
</dbReference>
<proteinExistence type="predicted"/>
<comment type="caution">
    <text evidence="8">The sequence shown here is derived from an EMBL/GenBank/DDBJ whole genome shotgun (WGS) entry which is preliminary data.</text>
</comment>
<dbReference type="InterPro" id="IPR019954">
    <property type="entry name" value="Ubiquitin_CS"/>
</dbReference>
<organism evidence="8 9">
    <name type="scientific">Gonium pectorale</name>
    <name type="common">Green alga</name>
    <dbReference type="NCBI Taxonomy" id="33097"/>
    <lineage>
        <taxon>Eukaryota</taxon>
        <taxon>Viridiplantae</taxon>
        <taxon>Chlorophyta</taxon>
        <taxon>core chlorophytes</taxon>
        <taxon>Chlorophyceae</taxon>
        <taxon>CS clade</taxon>
        <taxon>Chlamydomonadales</taxon>
        <taxon>Volvocaceae</taxon>
        <taxon>Gonium</taxon>
    </lineage>
</organism>
<dbReference type="InterPro" id="IPR050158">
    <property type="entry name" value="Ubiquitin_ubiquitin-like"/>
</dbReference>
<dbReference type="Pfam" id="PF14634">
    <property type="entry name" value="zf-RING_5"/>
    <property type="match status" value="1"/>
</dbReference>
<dbReference type="SUPFAM" id="SSF54236">
    <property type="entry name" value="Ubiquitin-like"/>
    <property type="match status" value="1"/>
</dbReference>
<dbReference type="PANTHER" id="PTHR10666">
    <property type="entry name" value="UBIQUITIN"/>
    <property type="match status" value="1"/>
</dbReference>
<evidence type="ECO:0000259" key="7">
    <source>
        <dbReference type="PROSITE" id="PS50089"/>
    </source>
</evidence>
<dbReference type="PROSITE" id="PS50053">
    <property type="entry name" value="UBIQUITIN_2"/>
    <property type="match status" value="1"/>
</dbReference>
<evidence type="ECO:0000256" key="2">
    <source>
        <dbReference type="ARBA" id="ARBA00022723"/>
    </source>
</evidence>
<dbReference type="Pfam" id="PF00240">
    <property type="entry name" value="ubiquitin"/>
    <property type="match status" value="1"/>
</dbReference>
<feature type="domain" description="Ubiquitin-like" evidence="6">
    <location>
        <begin position="84"/>
        <end position="159"/>
    </location>
</feature>
<dbReference type="SMART" id="SM00213">
    <property type="entry name" value="UBQ"/>
    <property type="match status" value="1"/>
</dbReference>
<dbReference type="InterPro" id="IPR001841">
    <property type="entry name" value="Znf_RING"/>
</dbReference>
<dbReference type="PROSITE" id="PS00299">
    <property type="entry name" value="UBIQUITIN_1"/>
    <property type="match status" value="1"/>
</dbReference>
<evidence type="ECO:0000313" key="8">
    <source>
        <dbReference type="EMBL" id="KXZ49957.1"/>
    </source>
</evidence>
<reference evidence="9" key="1">
    <citation type="journal article" date="2016" name="Nat. Commun.">
        <title>The Gonium pectorale genome demonstrates co-option of cell cycle regulation during the evolution of multicellularity.</title>
        <authorList>
            <person name="Hanschen E.R."/>
            <person name="Marriage T.N."/>
            <person name="Ferris P.J."/>
            <person name="Hamaji T."/>
            <person name="Toyoda A."/>
            <person name="Fujiyama A."/>
            <person name="Neme R."/>
            <person name="Noguchi H."/>
            <person name="Minakuchi Y."/>
            <person name="Suzuki M."/>
            <person name="Kawai-Toyooka H."/>
            <person name="Smith D.R."/>
            <person name="Sparks H."/>
            <person name="Anderson J."/>
            <person name="Bakaric R."/>
            <person name="Luria V."/>
            <person name="Karger A."/>
            <person name="Kirschner M.W."/>
            <person name="Durand P.M."/>
            <person name="Michod R.E."/>
            <person name="Nozaki H."/>
            <person name="Olson B.J."/>
        </authorList>
    </citation>
    <scope>NUCLEOTIDE SEQUENCE [LARGE SCALE GENOMIC DNA]</scope>
    <source>
        <strain evidence="9">NIES-2863</strain>
    </source>
</reference>
<dbReference type="GO" id="GO:0008270">
    <property type="term" value="F:zinc ion binding"/>
    <property type="evidence" value="ECO:0007669"/>
    <property type="project" value="UniProtKB-KW"/>
</dbReference>
<dbReference type="OrthoDB" id="472at2759"/>
<dbReference type="PROSITE" id="PS50089">
    <property type="entry name" value="ZF_RING_2"/>
    <property type="match status" value="1"/>
</dbReference>
<dbReference type="PROSITE" id="PS00518">
    <property type="entry name" value="ZF_RING_1"/>
    <property type="match status" value="1"/>
</dbReference>
<accession>A0A150GJH3</accession>
<dbReference type="EMBL" id="LSYV01000019">
    <property type="protein sequence ID" value="KXZ49957.1"/>
    <property type="molecule type" value="Genomic_DNA"/>
</dbReference>